<dbReference type="PANTHER" id="PTHR30028">
    <property type="entry name" value="UPF0014 INNER MEMBRANE PROTEIN YBBM-RELATED"/>
    <property type="match status" value="1"/>
</dbReference>
<evidence type="ECO:0000313" key="7">
    <source>
        <dbReference type="EMBL" id="MDP0400154.1"/>
    </source>
</evidence>
<accession>A0AA90NM07</accession>
<keyword evidence="4 6" id="KW-1133">Transmembrane helix</keyword>
<keyword evidence="5 6" id="KW-0472">Membrane</keyword>
<reference evidence="7" key="1">
    <citation type="submission" date="2023-08" db="EMBL/GenBank/DDBJ databases">
        <title>The draft genome of Tsukamurella strandjordii strain 050030.</title>
        <authorList>
            <person name="Zhao F."/>
            <person name="Feng Y."/>
            <person name="Zong Z."/>
        </authorList>
    </citation>
    <scope>NUCLEOTIDE SEQUENCE</scope>
    <source>
        <strain evidence="7">050030</strain>
    </source>
</reference>
<feature type="transmembrane region" description="Helical" evidence="6">
    <location>
        <begin position="127"/>
        <end position="147"/>
    </location>
</feature>
<evidence type="ECO:0000256" key="1">
    <source>
        <dbReference type="ARBA" id="ARBA00004141"/>
    </source>
</evidence>
<sequence length="265" mass="26519">MVGESPVVAVGPALAVVLILLAVTAIAVAYIGRTGYGSRIGWAVVRATVQLILLGLLVAAIMDSLALSAAFIAVIAAVSSYTAAARIVGRRPRPRDAALTATAVAVPALVVVGVLLALGVIPLRGIAIIPIAGIVMGGAMAAAGLAGHHAREAITARWGEVEAGLALGLPAPFIRWEVCGRSAGAAIIPHLDQTRTVGLVSIPGAFVGMMLGGASPAAAAAMQLLVLVAILCCGSIAALLVCRYVAEGWYGQFRPDASSPPADSG</sequence>
<feature type="transmembrane region" description="Helical" evidence="6">
    <location>
        <begin position="224"/>
        <end position="246"/>
    </location>
</feature>
<feature type="transmembrane region" description="Helical" evidence="6">
    <location>
        <begin position="197"/>
        <end position="218"/>
    </location>
</feature>
<feature type="transmembrane region" description="Helical" evidence="6">
    <location>
        <begin position="43"/>
        <end position="61"/>
    </location>
</feature>
<dbReference type="GO" id="GO:0005886">
    <property type="term" value="C:plasma membrane"/>
    <property type="evidence" value="ECO:0007669"/>
    <property type="project" value="TreeGrafter"/>
</dbReference>
<dbReference type="InterPro" id="IPR005226">
    <property type="entry name" value="UPF0014_fam"/>
</dbReference>
<dbReference type="AlphaFoldDB" id="A0AA90NM07"/>
<keyword evidence="8" id="KW-1185">Reference proteome</keyword>
<protein>
    <submittedName>
        <fullName evidence="7">ABC transporter permease</fullName>
    </submittedName>
</protein>
<comment type="similarity">
    <text evidence="2">Belongs to the UPF0014 family.</text>
</comment>
<proteinExistence type="inferred from homology"/>
<comment type="caution">
    <text evidence="7">The sequence shown here is derived from an EMBL/GenBank/DDBJ whole genome shotgun (WGS) entry which is preliminary data.</text>
</comment>
<evidence type="ECO:0000256" key="5">
    <source>
        <dbReference type="ARBA" id="ARBA00023136"/>
    </source>
</evidence>
<dbReference type="Pfam" id="PF03649">
    <property type="entry name" value="UPF0014"/>
    <property type="match status" value="1"/>
</dbReference>
<gene>
    <name evidence="7" type="ORF">Q7X28_19735</name>
</gene>
<evidence type="ECO:0000256" key="3">
    <source>
        <dbReference type="ARBA" id="ARBA00022692"/>
    </source>
</evidence>
<evidence type="ECO:0000256" key="4">
    <source>
        <dbReference type="ARBA" id="ARBA00022989"/>
    </source>
</evidence>
<evidence type="ECO:0000256" key="2">
    <source>
        <dbReference type="ARBA" id="ARBA00005268"/>
    </source>
</evidence>
<organism evidence="7 8">
    <name type="scientific">Tsukamurella strandjordii</name>
    <dbReference type="NCBI Taxonomy" id="147577"/>
    <lineage>
        <taxon>Bacteria</taxon>
        <taxon>Bacillati</taxon>
        <taxon>Actinomycetota</taxon>
        <taxon>Actinomycetes</taxon>
        <taxon>Mycobacteriales</taxon>
        <taxon>Tsukamurellaceae</taxon>
        <taxon>Tsukamurella</taxon>
    </lineage>
</organism>
<dbReference type="RefSeq" id="WP_305112602.1">
    <property type="nucleotide sequence ID" value="NZ_JAUTIX010000008.1"/>
</dbReference>
<evidence type="ECO:0000313" key="8">
    <source>
        <dbReference type="Proteomes" id="UP001178281"/>
    </source>
</evidence>
<dbReference type="Proteomes" id="UP001178281">
    <property type="component" value="Unassembled WGS sequence"/>
</dbReference>
<dbReference type="EMBL" id="JAUTIX010000008">
    <property type="protein sequence ID" value="MDP0400154.1"/>
    <property type="molecule type" value="Genomic_DNA"/>
</dbReference>
<dbReference type="PANTHER" id="PTHR30028:SF0">
    <property type="entry name" value="PROTEIN ALUMINUM SENSITIVE 3"/>
    <property type="match status" value="1"/>
</dbReference>
<feature type="transmembrane region" description="Helical" evidence="6">
    <location>
        <begin position="6"/>
        <end position="31"/>
    </location>
</feature>
<comment type="subcellular location">
    <subcellularLocation>
        <location evidence="1">Membrane</location>
        <topology evidence="1">Multi-pass membrane protein</topology>
    </subcellularLocation>
</comment>
<keyword evidence="3 6" id="KW-0812">Transmembrane</keyword>
<evidence type="ECO:0000256" key="6">
    <source>
        <dbReference type="SAM" id="Phobius"/>
    </source>
</evidence>
<name>A0AA90NM07_9ACTN</name>
<feature type="transmembrane region" description="Helical" evidence="6">
    <location>
        <begin position="97"/>
        <end position="121"/>
    </location>
</feature>
<feature type="transmembrane region" description="Helical" evidence="6">
    <location>
        <begin position="67"/>
        <end position="85"/>
    </location>
</feature>